<feature type="chain" id="PRO_5046250524" evidence="1">
    <location>
        <begin position="22"/>
        <end position="214"/>
    </location>
</feature>
<dbReference type="Gene3D" id="2.40.100.10">
    <property type="entry name" value="Cyclophilin-like"/>
    <property type="match status" value="1"/>
</dbReference>
<dbReference type="EMBL" id="CP103416">
    <property type="protein sequence ID" value="UVW36142.1"/>
    <property type="molecule type" value="Genomic_DNA"/>
</dbReference>
<gene>
    <name evidence="3" type="ORF">NYF23_05900</name>
</gene>
<feature type="signal peptide" evidence="1">
    <location>
        <begin position="1"/>
        <end position="21"/>
    </location>
</feature>
<keyword evidence="1" id="KW-0732">Signal</keyword>
<dbReference type="SUPFAM" id="SSF50891">
    <property type="entry name" value="Cyclophilin-like"/>
    <property type="match status" value="1"/>
</dbReference>
<accession>A0ABY5TQN5</accession>
<evidence type="ECO:0000313" key="3">
    <source>
        <dbReference type="EMBL" id="UVW36142.1"/>
    </source>
</evidence>
<organism evidence="3 4">
    <name type="scientific">SAR92 clade bacterium H455</name>
    <dbReference type="NCBI Taxonomy" id="2974818"/>
    <lineage>
        <taxon>Bacteria</taxon>
        <taxon>Pseudomonadati</taxon>
        <taxon>Pseudomonadota</taxon>
        <taxon>Gammaproteobacteria</taxon>
        <taxon>Cellvibrionales</taxon>
        <taxon>Porticoccaceae</taxon>
        <taxon>SAR92 clade</taxon>
    </lineage>
</organism>
<dbReference type="PROSITE" id="PS50072">
    <property type="entry name" value="CSA_PPIASE_2"/>
    <property type="match status" value="1"/>
</dbReference>
<dbReference type="EC" id="5.2.1.8" evidence="3"/>
<proteinExistence type="predicted"/>
<dbReference type="InterPro" id="IPR029000">
    <property type="entry name" value="Cyclophilin-like_dom_sf"/>
</dbReference>
<reference evidence="3" key="1">
    <citation type="submission" date="2022-08" db="EMBL/GenBank/DDBJ databases">
        <title>Catabolic pathway analysis in culturable SAR92 clade bacteria reveals their overlooked roles in DMSP degradation in coastal seas.</title>
        <authorList>
            <person name="He X."/>
            <person name="Zhang X."/>
            <person name="Zhang Y."/>
        </authorList>
    </citation>
    <scope>NUCLEOTIDE SEQUENCE</scope>
    <source>
        <strain evidence="3">H455</strain>
    </source>
</reference>
<dbReference type="PROSITE" id="PS51257">
    <property type="entry name" value="PROKAR_LIPOPROTEIN"/>
    <property type="match status" value="1"/>
</dbReference>
<dbReference type="GO" id="GO:0003755">
    <property type="term" value="F:peptidyl-prolyl cis-trans isomerase activity"/>
    <property type="evidence" value="ECO:0007669"/>
    <property type="project" value="UniProtKB-EC"/>
</dbReference>
<dbReference type="Proteomes" id="UP001059934">
    <property type="component" value="Chromosome"/>
</dbReference>
<keyword evidence="3" id="KW-0413">Isomerase</keyword>
<dbReference type="Pfam" id="PF00160">
    <property type="entry name" value="Pro_isomerase"/>
    <property type="match status" value="1"/>
</dbReference>
<evidence type="ECO:0000259" key="2">
    <source>
        <dbReference type="PROSITE" id="PS50072"/>
    </source>
</evidence>
<feature type="domain" description="PPIase cyclophilin-type" evidence="2">
    <location>
        <begin position="29"/>
        <end position="214"/>
    </location>
</feature>
<name>A0ABY5TQN5_9GAMM</name>
<evidence type="ECO:0000313" key="4">
    <source>
        <dbReference type="Proteomes" id="UP001059934"/>
    </source>
</evidence>
<evidence type="ECO:0000256" key="1">
    <source>
        <dbReference type="SAM" id="SignalP"/>
    </source>
</evidence>
<protein>
    <submittedName>
        <fullName evidence="3">Peptidylprolyl isomerase</fullName>
        <ecNumber evidence="3">5.2.1.8</ecNumber>
    </submittedName>
</protein>
<sequence>MHKHVLIILAALLLTVAGCSNQDSEQPVLVVLETELGNITLALDAQRAPQATNYLLSFIENGQYDGATLYRSASLDQQQPPQLVQGGVLQGALNSSTVVNPADYGVTHLLREWESTEKTGLRHNRGTISLARDLLATGQVIPELVFCLRDIPSMDAGGDGRLDNKGFPVFGQVVGGMDIIDTVSQSELNGPTTIGFLEGQILTQPLNIISAYRL</sequence>
<keyword evidence="4" id="KW-1185">Reference proteome</keyword>
<dbReference type="InterPro" id="IPR002130">
    <property type="entry name" value="Cyclophilin-type_PPIase_dom"/>
</dbReference>